<protein>
    <recommendedName>
        <fullName evidence="5">fructose-bisphosphate aldolase</fullName>
        <ecNumber evidence="5">4.1.2.13</ecNumber>
    </recommendedName>
</protein>
<dbReference type="EMBL" id="CAXAMM010043795">
    <property type="protein sequence ID" value="CAK9111803.1"/>
    <property type="molecule type" value="Genomic_DNA"/>
</dbReference>
<comment type="caution">
    <text evidence="13">The sequence shown here is derived from an EMBL/GenBank/DDBJ whole genome shotgun (WGS) entry which is preliminary data.</text>
</comment>
<keyword evidence="14" id="KW-1185">Reference proteome</keyword>
<dbReference type="PROSITE" id="PS00602">
    <property type="entry name" value="ALDOLASE_CLASS_II_1"/>
    <property type="match status" value="1"/>
</dbReference>
<dbReference type="NCBIfam" id="NF006628">
    <property type="entry name" value="PRK09197.1"/>
    <property type="match status" value="1"/>
</dbReference>
<dbReference type="Gene3D" id="1.10.8.710">
    <property type="match status" value="1"/>
</dbReference>
<feature type="domain" description="Dynein heavy chain hydrolytic ATP-binding dynein motor region" evidence="12">
    <location>
        <begin position="483"/>
        <end position="640"/>
    </location>
</feature>
<feature type="transmembrane region" description="Helical" evidence="11">
    <location>
        <begin position="861"/>
        <end position="884"/>
    </location>
</feature>
<dbReference type="Gene3D" id="3.40.50.300">
    <property type="entry name" value="P-loop containing nucleotide triphosphate hydrolases"/>
    <property type="match status" value="1"/>
</dbReference>
<evidence type="ECO:0000256" key="4">
    <source>
        <dbReference type="ARBA" id="ARBA00005812"/>
    </source>
</evidence>
<feature type="domain" description="Dynein heavy chain hydrolytic ATP-binding dynein motor region" evidence="12">
    <location>
        <begin position="677"/>
        <end position="777"/>
    </location>
</feature>
<keyword evidence="7" id="KW-0862">Zinc</keyword>
<dbReference type="InterPro" id="IPR000771">
    <property type="entry name" value="FBA_II"/>
</dbReference>
<accession>A0ABP0SHD8</accession>
<evidence type="ECO:0000256" key="7">
    <source>
        <dbReference type="ARBA" id="ARBA00022833"/>
    </source>
</evidence>
<dbReference type="PROSITE" id="PS00806">
    <property type="entry name" value="ALDOLASE_CLASS_II_2"/>
    <property type="match status" value="1"/>
</dbReference>
<dbReference type="Gene3D" id="1.20.58.1120">
    <property type="match status" value="1"/>
</dbReference>
<keyword evidence="9" id="KW-0456">Lyase</keyword>
<evidence type="ECO:0000256" key="2">
    <source>
        <dbReference type="ARBA" id="ARBA00001947"/>
    </source>
</evidence>
<dbReference type="SUPFAM" id="SSF51569">
    <property type="entry name" value="Aldolase"/>
    <property type="match status" value="1"/>
</dbReference>
<evidence type="ECO:0000256" key="8">
    <source>
        <dbReference type="ARBA" id="ARBA00023152"/>
    </source>
</evidence>
<feature type="transmembrane region" description="Helical" evidence="11">
    <location>
        <begin position="1050"/>
        <end position="1076"/>
    </location>
</feature>
<evidence type="ECO:0000256" key="9">
    <source>
        <dbReference type="ARBA" id="ARBA00023239"/>
    </source>
</evidence>
<keyword evidence="11" id="KW-1133">Transmembrane helix</keyword>
<dbReference type="PANTHER" id="PTHR30559">
    <property type="entry name" value="FRUCTOSE-BISPHOSPHATE ALDOLASE CLASS 2"/>
    <property type="match status" value="1"/>
</dbReference>
<keyword evidence="6" id="KW-0479">Metal-binding</keyword>
<feature type="transmembrane region" description="Helical" evidence="11">
    <location>
        <begin position="1024"/>
        <end position="1044"/>
    </location>
</feature>
<dbReference type="SUPFAM" id="SSF52540">
    <property type="entry name" value="P-loop containing nucleoside triphosphate hydrolases"/>
    <property type="match status" value="1"/>
</dbReference>
<sequence length="1254" mass="139150">MGFCFAEHQPFDSACRSVNDFDWSKQLRYYWAAEEVGASDGTHASDTCIVKQTIANIRYSFEYLGNTPRLVVTPLTDKSHEVAAASAFSSPGEVQQVMPFTIEDAKKCASFWDVPGVKAGVVTGDAAWGLLQHAKAHGYAIPAFNCTSTSVINSVLEAGKALNRPIMIQFSEGGAAFMAGKGLPNEKGVLQASILGAVAGAQFVRAVAPAYGVPVFVHSDHCAKKLLPWFDGMLDADESYFKKHGEPLFSSHMLDLSEEVDEENIAICQKYLKRMAPMKIILEMEIGITGGVEDGVDNTGASKDKLYSTPEDVFKVYEGLNPISHMFTIAAAFGNVHGVYKAGNVVLRPELLGEFQAYAEKKTGVSKPLFFVFHGGSGSEKHHITTALNNGVCKMNVDTDTQWAYWEGLLHFYRAKEGYLQGQIGNPEGEDKPNKSYYDPRKWIRESETSMVKRVKEACADLNNAWSLKTFQRWALKHRVGPRCYMTLTGAIHLNYGGAPAGPAGTGKTETTKDLGKALAVPVIVFNCSDGLDYKIMGRFFSGLAQAGAWACFDEFNRIQVEVLSVIAQQMLTVTHAIRARKETFEFVGKEIPLNPRFGVFITMNPGYAGRAELPDRLQRRGRPEKDNLKSLFRPVAMMARIHGESMAPPDQVPLDSLTRASADPRASLGRHDRAEKVPDYCLIAEIILYSEGFGRATALARKMVNLYSLSSEQLSKQDHYDFGMRAVKSVLVMAGQLKRKYPTLVEDVTLIRALRDSNVPKFLLFDLPLFFGIISNETAEHWVLGSGELWARYGPSPWKQRVLDRLLAAVLNYLDFITDVLVLLEYGCYSTLQATCDHIPNWTETNASTLDTYKVCEPHWWWFGISLTILVVSTCLQAFLYALDKLNKSCCAGCGVFLCGLLQLSYARDLCKAIMCSHDKTEDDAILRRDIFVKVFECAPQLYLQSYILFAIQAHGDPLKVFSTVISASSMAHGITRFFSTVTVATLKLRFHQKLAIGLFLATDQLLRASGYALVLSPAARPIGVPMMLVFGVLSWGLIHKAYGTGGGVATLVFTLFIAVVGGHVVPIFPLNALIDTTMKTALKGSECWKQLYLRWALAPRFLEMVLCGIIGWTVAKTACGSTPTVEVGSFFGLLAVNFMFLLVMLWCMNDCDLYPDADVPYVDYGRLQKEIENQLKLAKLEVVPSFVGKIIQLLETQLVRHGVMARTPRERIGVRTERGEARAERRPFSQTSHEEKRCKKWKRHQERSPVNA</sequence>
<gene>
    <name evidence="13" type="ORF">SCF082_LOCUS51856</name>
</gene>
<comment type="pathway">
    <text evidence="3">Carbohydrate degradation; glycolysis; D-glyceraldehyde 3-phosphate and glycerone phosphate from D-glucose: step 4/4.</text>
</comment>
<dbReference type="InterPro" id="IPR027417">
    <property type="entry name" value="P-loop_NTPase"/>
</dbReference>
<reference evidence="13 14" key="1">
    <citation type="submission" date="2024-02" db="EMBL/GenBank/DDBJ databases">
        <authorList>
            <person name="Chen Y."/>
            <person name="Shah S."/>
            <person name="Dougan E. K."/>
            <person name="Thang M."/>
            <person name="Chan C."/>
        </authorList>
    </citation>
    <scope>NUCLEOTIDE SEQUENCE [LARGE SCALE GENOMIC DNA]</scope>
</reference>
<evidence type="ECO:0000313" key="13">
    <source>
        <dbReference type="EMBL" id="CAK9111803.1"/>
    </source>
</evidence>
<dbReference type="CDD" id="cd00946">
    <property type="entry name" value="FBP_aldolase_IIA"/>
    <property type="match status" value="1"/>
</dbReference>
<dbReference type="InterPro" id="IPR035699">
    <property type="entry name" value="AAA_6"/>
</dbReference>
<feature type="domain" description="Dynein heavy chain hydrolytic ATP-binding dynein motor region" evidence="12">
    <location>
        <begin position="1154"/>
        <end position="1206"/>
    </location>
</feature>
<organism evidence="13 14">
    <name type="scientific">Durusdinium trenchii</name>
    <dbReference type="NCBI Taxonomy" id="1381693"/>
    <lineage>
        <taxon>Eukaryota</taxon>
        <taxon>Sar</taxon>
        <taxon>Alveolata</taxon>
        <taxon>Dinophyceae</taxon>
        <taxon>Suessiales</taxon>
        <taxon>Symbiodiniaceae</taxon>
        <taxon>Durusdinium</taxon>
    </lineage>
</organism>
<evidence type="ECO:0000256" key="3">
    <source>
        <dbReference type="ARBA" id="ARBA00004714"/>
    </source>
</evidence>
<evidence type="ECO:0000313" key="14">
    <source>
        <dbReference type="Proteomes" id="UP001642464"/>
    </source>
</evidence>
<dbReference type="InterPro" id="IPR043157">
    <property type="entry name" value="Dynein_AAA1S"/>
</dbReference>
<feature type="region of interest" description="Disordered" evidence="10">
    <location>
        <begin position="1212"/>
        <end position="1254"/>
    </location>
</feature>
<dbReference type="Pfam" id="PF12774">
    <property type="entry name" value="AAA_6"/>
    <property type="match status" value="3"/>
</dbReference>
<evidence type="ECO:0000259" key="12">
    <source>
        <dbReference type="Pfam" id="PF12774"/>
    </source>
</evidence>
<dbReference type="InterPro" id="IPR013785">
    <property type="entry name" value="Aldolase_TIM"/>
</dbReference>
<evidence type="ECO:0000256" key="10">
    <source>
        <dbReference type="SAM" id="MobiDB-lite"/>
    </source>
</evidence>
<name>A0ABP0SHD8_9DINO</name>
<feature type="compositionally biased region" description="Basic and acidic residues" evidence="10">
    <location>
        <begin position="1212"/>
        <end position="1239"/>
    </location>
</feature>
<comment type="cofactor">
    <cofactor evidence="2">
        <name>Zn(2+)</name>
        <dbReference type="ChEBI" id="CHEBI:29105"/>
    </cofactor>
</comment>
<dbReference type="EC" id="4.1.2.13" evidence="5"/>
<keyword evidence="11" id="KW-0472">Membrane</keyword>
<dbReference type="Gene3D" id="3.20.20.70">
    <property type="entry name" value="Aldolase class I"/>
    <property type="match status" value="1"/>
</dbReference>
<dbReference type="NCBIfam" id="TIGR00167">
    <property type="entry name" value="cbbA"/>
    <property type="match status" value="1"/>
</dbReference>
<keyword evidence="11" id="KW-0812">Transmembrane</keyword>
<feature type="transmembrane region" description="Helical" evidence="11">
    <location>
        <begin position="1129"/>
        <end position="1149"/>
    </location>
</feature>
<evidence type="ECO:0000256" key="6">
    <source>
        <dbReference type="ARBA" id="ARBA00022723"/>
    </source>
</evidence>
<dbReference type="NCBIfam" id="TIGR01520">
    <property type="entry name" value="FruBisAldo_II_A"/>
    <property type="match status" value="1"/>
</dbReference>
<proteinExistence type="inferred from homology"/>
<evidence type="ECO:0000256" key="1">
    <source>
        <dbReference type="ARBA" id="ARBA00000441"/>
    </source>
</evidence>
<keyword evidence="8" id="KW-0324">Glycolysis</keyword>
<dbReference type="InterPro" id="IPR006411">
    <property type="entry name" value="Fruct_bisP_bact"/>
</dbReference>
<dbReference type="Pfam" id="PF01116">
    <property type="entry name" value="F_bP_aldolase"/>
    <property type="match status" value="1"/>
</dbReference>
<dbReference type="PANTHER" id="PTHR30559:SF0">
    <property type="entry name" value="FRUCTOSE-BISPHOSPHATE ALDOLASE"/>
    <property type="match status" value="1"/>
</dbReference>
<comment type="catalytic activity">
    <reaction evidence="1">
        <text>beta-D-fructose 1,6-bisphosphate = D-glyceraldehyde 3-phosphate + dihydroxyacetone phosphate</text>
        <dbReference type="Rhea" id="RHEA:14729"/>
        <dbReference type="ChEBI" id="CHEBI:32966"/>
        <dbReference type="ChEBI" id="CHEBI:57642"/>
        <dbReference type="ChEBI" id="CHEBI:59776"/>
        <dbReference type="EC" id="4.1.2.13"/>
    </reaction>
</comment>
<evidence type="ECO:0000256" key="11">
    <source>
        <dbReference type="SAM" id="Phobius"/>
    </source>
</evidence>
<dbReference type="Proteomes" id="UP001642464">
    <property type="component" value="Unassembled WGS sequence"/>
</dbReference>
<evidence type="ECO:0000256" key="5">
    <source>
        <dbReference type="ARBA" id="ARBA00013068"/>
    </source>
</evidence>
<feature type="transmembrane region" description="Helical" evidence="11">
    <location>
        <begin position="1097"/>
        <end position="1117"/>
    </location>
</feature>
<comment type="similarity">
    <text evidence="4">Belongs to the class II fructose-bisphosphate aldolase family.</text>
</comment>